<dbReference type="Proteomes" id="UP000001302">
    <property type="component" value="Chromosome"/>
</dbReference>
<evidence type="ECO:0000313" key="3">
    <source>
        <dbReference type="Proteomes" id="UP000001302"/>
    </source>
</evidence>
<sequence length="322" mass="37050">MLDSERYFHLKVFKPQFVLNRALRRPTFDGRRYRSTVLSDAERTHLRNVASSAQVSPPNKRMIFLYGVMPRSGTNYLFELLLRHPQIVKSAIPFDELPVLAAPEVYDEPRRMIGRLHSPSAEAFQPMEWMTFSVSGLRNRLLDLAPDDSVTLIKEPHAFNLDLLSTVFPLDQYILIARDGRYVVDSFKRTFAQQILGRTFEDICLEFKAAAEKMLEVRAALPEEKVRYVQYEQCVRHPKDTISSLTDWIGGLDRPPSEEDLASIPVLGSSTHSKRTKGQVSWEPVEADESFDPTSRKLDWSEEYTSTFERICGDVNRRLGYS</sequence>
<dbReference type="OrthoDB" id="977108at2"/>
<dbReference type="HOGENOM" id="CLU_965241_0_0_5"/>
<dbReference type="RefSeq" id="WP_013300400.1">
    <property type="nucleotide sequence ID" value="NC_014414.1"/>
</dbReference>
<dbReference type="Gene3D" id="3.40.50.300">
    <property type="entry name" value="P-loop containing nucleotide triphosphate hydrolases"/>
    <property type="match status" value="1"/>
</dbReference>
<name>E0TI87_PARBH</name>
<dbReference type="Pfam" id="PF13469">
    <property type="entry name" value="Sulfotransfer_3"/>
    <property type="match status" value="1"/>
</dbReference>
<proteinExistence type="predicted"/>
<dbReference type="EMBL" id="CP002156">
    <property type="protein sequence ID" value="ADM09426.1"/>
    <property type="molecule type" value="Genomic_DNA"/>
</dbReference>
<dbReference type="KEGG" id="pbr:PB2503_06802"/>
<reference evidence="2 3" key="2">
    <citation type="journal article" date="2011" name="J. Bacteriol.">
        <title>Complete genome sequence of strain HTCC2503T of Parvularcula bermudensis, the type species of the order "Parvularculales" in the class Alphaproteobacteria.</title>
        <authorList>
            <person name="Oh H.M."/>
            <person name="Kang I."/>
            <person name="Vergin K.L."/>
            <person name="Kang D."/>
            <person name="Rhee K.H."/>
            <person name="Giovannoni S.J."/>
            <person name="Cho J.C."/>
        </authorList>
    </citation>
    <scope>NUCLEOTIDE SEQUENCE [LARGE SCALE GENOMIC DNA]</scope>
    <source>
        <strain evidence="3">ATCC BAA-594 / HTCC2503 / KCTC 12087</strain>
    </source>
</reference>
<dbReference type="eggNOG" id="ENOG50335PE">
    <property type="taxonomic scope" value="Bacteria"/>
</dbReference>
<gene>
    <name evidence="2" type="ordered locus">PB2503_06802</name>
</gene>
<dbReference type="InterPro" id="IPR027417">
    <property type="entry name" value="P-loop_NTPase"/>
</dbReference>
<organism evidence="2 3">
    <name type="scientific">Parvularcula bermudensis (strain ATCC BAA-594 / HTCC2503 / KCTC 12087)</name>
    <dbReference type="NCBI Taxonomy" id="314260"/>
    <lineage>
        <taxon>Bacteria</taxon>
        <taxon>Pseudomonadati</taxon>
        <taxon>Pseudomonadota</taxon>
        <taxon>Alphaproteobacteria</taxon>
        <taxon>Parvularculales</taxon>
        <taxon>Parvularculaceae</taxon>
        <taxon>Parvularcula</taxon>
    </lineage>
</organism>
<evidence type="ECO:0000256" key="1">
    <source>
        <dbReference type="SAM" id="MobiDB-lite"/>
    </source>
</evidence>
<dbReference type="AlphaFoldDB" id="E0TI87"/>
<protein>
    <recommendedName>
        <fullName evidence="4">Sulfotransferase</fullName>
    </recommendedName>
</protein>
<dbReference type="STRING" id="314260.PB2503_06802"/>
<feature type="region of interest" description="Disordered" evidence="1">
    <location>
        <begin position="259"/>
        <end position="294"/>
    </location>
</feature>
<reference evidence="3" key="1">
    <citation type="submission" date="2010-08" db="EMBL/GenBank/DDBJ databases">
        <title>Genome sequence of Parvularcula bermudensis HTCC2503.</title>
        <authorList>
            <person name="Kang D.-M."/>
            <person name="Oh H.-M."/>
            <person name="Cho J.-C."/>
        </authorList>
    </citation>
    <scope>NUCLEOTIDE SEQUENCE [LARGE SCALE GENOMIC DNA]</scope>
    <source>
        <strain evidence="3">ATCC BAA-594 / HTCC2503 / KCTC 12087</strain>
    </source>
</reference>
<evidence type="ECO:0008006" key="4">
    <source>
        <dbReference type="Google" id="ProtNLM"/>
    </source>
</evidence>
<keyword evidence="3" id="KW-1185">Reference proteome</keyword>
<dbReference type="SUPFAM" id="SSF52540">
    <property type="entry name" value="P-loop containing nucleoside triphosphate hydrolases"/>
    <property type="match status" value="1"/>
</dbReference>
<accession>E0TI87</accession>
<evidence type="ECO:0000313" key="2">
    <source>
        <dbReference type="EMBL" id="ADM09426.1"/>
    </source>
</evidence>